<protein>
    <submittedName>
        <fullName evidence="2">Uncharacterized protein</fullName>
    </submittedName>
</protein>
<keyword evidence="3" id="KW-1185">Reference proteome</keyword>
<dbReference type="EnsemblMetazoa" id="ASTEI068257-RA">
    <property type="protein sequence ID" value="ASTEI068257-PA"/>
    <property type="gene ID" value="ASTEI068257"/>
</dbReference>
<evidence type="ECO:0000313" key="2">
    <source>
        <dbReference type="EnsemblMetazoa" id="ASTEI068257-PA"/>
    </source>
</evidence>
<evidence type="ECO:0000256" key="1">
    <source>
        <dbReference type="SAM" id="MobiDB-lite"/>
    </source>
</evidence>
<dbReference type="AlphaFoldDB" id="A0A182YEE3"/>
<feature type="compositionally biased region" description="Acidic residues" evidence="1">
    <location>
        <begin position="205"/>
        <end position="219"/>
    </location>
</feature>
<dbReference type="VEuPathDB" id="VectorBase:ASTE001230"/>
<sequence length="273" mass="30949">MILFFYHRQAIARDSWDISFWETFRTNHPEVEQDAKALRSHFFHVVMRNASELDGLPYAVVQYINPLFNRIREDVLEFRDLVEGTDYVYDQEPKDVPAGNGSSAMPPLNLQTTCGPVNLASTSRSTKRYLSPSPEQVRNFVAAELSEILWTAEERRTQASSLSINECMYRMALLTKKRIPLISCIEPGMACYDRLRKAGLVEVLSQDDDGPQSDTEESTPEFQQAGAASTPIPKTGQRQQHSESPAVGSIIRKKNYDSILRHVRSKPRRGGLK</sequence>
<evidence type="ECO:0000313" key="3">
    <source>
        <dbReference type="Proteomes" id="UP000076408"/>
    </source>
</evidence>
<accession>A0A182YEE3</accession>
<proteinExistence type="predicted"/>
<dbReference type="VEuPathDB" id="VectorBase:ASTEI068257"/>
<reference evidence="3" key="1">
    <citation type="journal article" date="2014" name="Genome Biol.">
        <title>Genome analysis of a major urban malaria vector mosquito, Anopheles stephensi.</title>
        <authorList>
            <person name="Jiang X."/>
            <person name="Peery A."/>
            <person name="Hall A.B."/>
            <person name="Sharma A."/>
            <person name="Chen X.G."/>
            <person name="Waterhouse R.M."/>
            <person name="Komissarov A."/>
            <person name="Riehle M.M."/>
            <person name="Shouche Y."/>
            <person name="Sharakhova M.V."/>
            <person name="Lawson D."/>
            <person name="Pakpour N."/>
            <person name="Arensburger P."/>
            <person name="Davidson V.L."/>
            <person name="Eiglmeier K."/>
            <person name="Emrich S."/>
            <person name="George P."/>
            <person name="Kennedy R.C."/>
            <person name="Mane S.P."/>
            <person name="Maslen G."/>
            <person name="Oringanje C."/>
            <person name="Qi Y."/>
            <person name="Settlage R."/>
            <person name="Tojo M."/>
            <person name="Tubio J.M."/>
            <person name="Unger M.F."/>
            <person name="Wang B."/>
            <person name="Vernick K.D."/>
            <person name="Ribeiro J.M."/>
            <person name="James A.A."/>
            <person name="Michel K."/>
            <person name="Riehle M.A."/>
            <person name="Luckhart S."/>
            <person name="Sharakhov I.V."/>
            <person name="Tu Z."/>
        </authorList>
    </citation>
    <scope>NUCLEOTIDE SEQUENCE [LARGE SCALE GENOMIC DNA]</scope>
    <source>
        <strain evidence="3">Indian</strain>
    </source>
</reference>
<organism evidence="2 3">
    <name type="scientific">Anopheles stephensi</name>
    <name type="common">Indo-Pakistan malaria mosquito</name>
    <dbReference type="NCBI Taxonomy" id="30069"/>
    <lineage>
        <taxon>Eukaryota</taxon>
        <taxon>Metazoa</taxon>
        <taxon>Ecdysozoa</taxon>
        <taxon>Arthropoda</taxon>
        <taxon>Hexapoda</taxon>
        <taxon>Insecta</taxon>
        <taxon>Pterygota</taxon>
        <taxon>Neoptera</taxon>
        <taxon>Endopterygota</taxon>
        <taxon>Diptera</taxon>
        <taxon>Nematocera</taxon>
        <taxon>Culicoidea</taxon>
        <taxon>Culicidae</taxon>
        <taxon>Anophelinae</taxon>
        <taxon>Anopheles</taxon>
    </lineage>
</organism>
<dbReference type="OMA" id="RIIHYFY"/>
<feature type="region of interest" description="Disordered" evidence="1">
    <location>
        <begin position="205"/>
        <end position="253"/>
    </location>
</feature>
<dbReference type="Proteomes" id="UP000076408">
    <property type="component" value="Unassembled WGS sequence"/>
</dbReference>
<reference evidence="2" key="2">
    <citation type="submission" date="2020-05" db="UniProtKB">
        <authorList>
            <consortium name="EnsemblMetazoa"/>
        </authorList>
    </citation>
    <scope>IDENTIFICATION</scope>
    <source>
        <strain evidence="2">Indian</strain>
    </source>
</reference>
<dbReference type="VEuPathDB" id="VectorBase:ASTEI20_039615"/>
<name>A0A182YEE3_ANOST</name>